<comment type="caution">
    <text evidence="2">The sequence shown here is derived from an EMBL/GenBank/DDBJ whole genome shotgun (WGS) entry which is preliminary data.</text>
</comment>
<dbReference type="EMBL" id="NIGF01000001">
    <property type="protein sequence ID" value="PQV65521.1"/>
    <property type="molecule type" value="Genomic_DNA"/>
</dbReference>
<evidence type="ECO:0000256" key="1">
    <source>
        <dbReference type="SAM" id="SignalP"/>
    </source>
</evidence>
<keyword evidence="3" id="KW-1185">Reference proteome</keyword>
<organism evidence="2 3">
    <name type="scientific">Abditibacterium utsteinense</name>
    <dbReference type="NCBI Taxonomy" id="1960156"/>
    <lineage>
        <taxon>Bacteria</taxon>
        <taxon>Pseudomonadati</taxon>
        <taxon>Abditibacteriota</taxon>
        <taxon>Abditibacteriia</taxon>
        <taxon>Abditibacteriales</taxon>
        <taxon>Abditibacteriaceae</taxon>
        <taxon>Abditibacterium</taxon>
    </lineage>
</organism>
<dbReference type="Proteomes" id="UP000237684">
    <property type="component" value="Unassembled WGS sequence"/>
</dbReference>
<sequence>MRFIFCGKFLLLGFLLALPRISRADNFAAKNDAALALNAPGLVFKLSLPQGKTRFQIGEVIPVTLNFSNLGAQPLQLVRFVQGEHNFAQFEVDPREGVTDPLGEIPPPTYIASTGPPPPARLALDANSHIETVSINETLRFDRPGIYRLYAHTWRVFPGAPLKKKSPFSLPPSTPRTESTSNVIQFEIVPTDLNWAHAEVQAQRALWKQPQRWFEDRLEAPSFRYLQTPEAMDAIIERLGTGESPRSSEDETYRWQLSLVGYTNRPALINAMRRAIARPDYTVSQGLLDTLTLLRALEIQKKPNAARLELQKAALKTKSKGLQSLMEGPLYPLQSQLLIEDWQRAKIALSHKTGRARAMTVHSLLELAWHNPTLAKKVGAARIEDLQVQVPSIFSDLPELPQQYLLGKTEWPRIQSPAMKAPLIALWNNLPPRDGYYADFADSVLERILEVAPAQGRALALREMVALPPRVSNRALLKLPGGDLPQFDQIWLHFLTTNGNAQEDAALLIGRFGSPAIKREVQRIYEERRRDKMLSSDVSQGLQTYLKRAARSHSQ</sequence>
<evidence type="ECO:0000313" key="2">
    <source>
        <dbReference type="EMBL" id="PQV65521.1"/>
    </source>
</evidence>
<dbReference type="InParanoid" id="A0A2S8SXI9"/>
<dbReference type="OrthoDB" id="109818at2"/>
<evidence type="ECO:0000313" key="3">
    <source>
        <dbReference type="Proteomes" id="UP000237684"/>
    </source>
</evidence>
<dbReference type="AlphaFoldDB" id="A0A2S8SXI9"/>
<gene>
    <name evidence="2" type="ORF">B1R32_101263</name>
</gene>
<proteinExistence type="predicted"/>
<feature type="chain" id="PRO_5015708705" evidence="1">
    <location>
        <begin position="25"/>
        <end position="555"/>
    </location>
</feature>
<reference evidence="2 3" key="1">
    <citation type="journal article" date="2018" name="Syst. Appl. Microbiol.">
        <title>Abditibacterium utsteinense sp. nov., the first cultivated member of candidate phylum FBP, isolated from ice-free Antarctic soil samples.</title>
        <authorList>
            <person name="Tahon G."/>
            <person name="Tytgat B."/>
            <person name="Lebbe L."/>
            <person name="Carlier A."/>
            <person name="Willems A."/>
        </authorList>
    </citation>
    <scope>NUCLEOTIDE SEQUENCE [LARGE SCALE GENOMIC DNA]</scope>
    <source>
        <strain evidence="2 3">LMG 29911</strain>
    </source>
</reference>
<accession>A0A2S8SXI9</accession>
<keyword evidence="1" id="KW-0732">Signal</keyword>
<dbReference type="RefSeq" id="WP_105482248.1">
    <property type="nucleotide sequence ID" value="NZ_NIGF01000001.1"/>
</dbReference>
<name>A0A2S8SXI9_9BACT</name>
<feature type="signal peptide" evidence="1">
    <location>
        <begin position="1"/>
        <end position="24"/>
    </location>
</feature>
<protein>
    <submittedName>
        <fullName evidence="2">Uncharacterized protein</fullName>
    </submittedName>
</protein>